<protein>
    <submittedName>
        <fullName evidence="1">Uncharacterized protein</fullName>
    </submittedName>
</protein>
<accession>A0A081XWQ2</accession>
<evidence type="ECO:0000313" key="1">
    <source>
        <dbReference type="EMBL" id="KES07975.1"/>
    </source>
</evidence>
<evidence type="ECO:0000313" key="2">
    <source>
        <dbReference type="Proteomes" id="UP000028341"/>
    </source>
</evidence>
<dbReference type="OrthoDB" id="4234784at2"/>
<dbReference type="AlphaFoldDB" id="A0A081XWQ2"/>
<name>A0A081XWQ2_STRTO</name>
<organism evidence="1 2">
    <name type="scientific">Streptomyces toyocaensis</name>
    <dbReference type="NCBI Taxonomy" id="55952"/>
    <lineage>
        <taxon>Bacteria</taxon>
        <taxon>Bacillati</taxon>
        <taxon>Actinomycetota</taxon>
        <taxon>Actinomycetes</taxon>
        <taxon>Kitasatosporales</taxon>
        <taxon>Streptomycetaceae</taxon>
        <taxon>Streptomyces</taxon>
    </lineage>
</organism>
<reference evidence="1 2" key="1">
    <citation type="submission" date="2014-02" db="EMBL/GenBank/DDBJ databases">
        <title>The genome announcement of Streptomyces toyocaensis NRRL15009.</title>
        <authorList>
            <person name="Hong H.-J."/>
            <person name="Kwun M.J."/>
        </authorList>
    </citation>
    <scope>NUCLEOTIDE SEQUENCE [LARGE SCALE GENOMIC DNA]</scope>
    <source>
        <strain evidence="1 2">NRRL 15009</strain>
    </source>
</reference>
<sequence length="100" mass="11210">MVESISKVPNPRKADLRKLRNDLAKEVESLSRALKGPAEDIGGDKVWVGKNARSWHRELAGRHRKLGEQVGRLLPMLDAAIRDEPEKVSAAQARTYQRSV</sequence>
<proteinExistence type="predicted"/>
<keyword evidence="2" id="KW-1185">Reference proteome</keyword>
<gene>
    <name evidence="1" type="ORF">BU52_05980</name>
</gene>
<dbReference type="eggNOG" id="ENOG502ZSAG">
    <property type="taxonomic scope" value="Bacteria"/>
</dbReference>
<dbReference type="Proteomes" id="UP000028341">
    <property type="component" value="Unassembled WGS sequence"/>
</dbReference>
<dbReference type="STRING" id="55952.BU52_05980"/>
<dbReference type="EMBL" id="JFCB01000003">
    <property type="protein sequence ID" value="KES07975.1"/>
    <property type="molecule type" value="Genomic_DNA"/>
</dbReference>
<comment type="caution">
    <text evidence="1">The sequence shown here is derived from an EMBL/GenBank/DDBJ whole genome shotgun (WGS) entry which is preliminary data.</text>
</comment>